<dbReference type="CDD" id="cd01991">
    <property type="entry name" value="Asn_synthase_B_C"/>
    <property type="match status" value="1"/>
</dbReference>
<evidence type="ECO:0000256" key="5">
    <source>
        <dbReference type="ARBA" id="ARBA00022840"/>
    </source>
</evidence>
<evidence type="ECO:0000256" key="4">
    <source>
        <dbReference type="ARBA" id="ARBA00022741"/>
    </source>
</evidence>
<dbReference type="Proteomes" id="UP000195305">
    <property type="component" value="Unassembled WGS sequence"/>
</dbReference>
<feature type="binding site" evidence="10">
    <location>
        <position position="102"/>
    </location>
    <ligand>
        <name>L-glutamine</name>
        <dbReference type="ChEBI" id="CHEBI:58359"/>
    </ligand>
</feature>
<comment type="catalytic activity">
    <reaction evidence="8">
        <text>L-aspartate + L-glutamine + ATP + H2O = L-asparagine + L-glutamate + AMP + diphosphate + H(+)</text>
        <dbReference type="Rhea" id="RHEA:12228"/>
        <dbReference type="ChEBI" id="CHEBI:15377"/>
        <dbReference type="ChEBI" id="CHEBI:15378"/>
        <dbReference type="ChEBI" id="CHEBI:29985"/>
        <dbReference type="ChEBI" id="CHEBI:29991"/>
        <dbReference type="ChEBI" id="CHEBI:30616"/>
        <dbReference type="ChEBI" id="CHEBI:33019"/>
        <dbReference type="ChEBI" id="CHEBI:58048"/>
        <dbReference type="ChEBI" id="CHEBI:58359"/>
        <dbReference type="ChEBI" id="CHEBI:456215"/>
        <dbReference type="EC" id="6.3.5.4"/>
    </reaction>
</comment>
<dbReference type="Gene3D" id="3.60.20.10">
    <property type="entry name" value="Glutamine Phosphoribosylpyrophosphate, subunit 1, domain 1"/>
    <property type="match status" value="1"/>
</dbReference>
<feature type="binding site" evidence="10">
    <location>
        <begin position="368"/>
        <end position="369"/>
    </location>
    <ligand>
        <name>ATP</name>
        <dbReference type="ChEBI" id="CHEBI:30616"/>
    </ligand>
</feature>
<dbReference type="RefSeq" id="WP_087358406.1">
    <property type="nucleotide sequence ID" value="NZ_NFLJ01000023.1"/>
</dbReference>
<dbReference type="PANTHER" id="PTHR43284">
    <property type="entry name" value="ASPARAGINE SYNTHETASE (GLUTAMINE-HYDROLYZING)"/>
    <property type="match status" value="1"/>
</dbReference>
<name>A0A1Y4SY48_9FIRM</name>
<keyword evidence="4 10" id="KW-0547">Nucleotide-binding</keyword>
<dbReference type="PROSITE" id="PS51278">
    <property type="entry name" value="GATASE_TYPE_2"/>
    <property type="match status" value="1"/>
</dbReference>
<dbReference type="NCBIfam" id="TIGR01536">
    <property type="entry name" value="asn_synth_AEB"/>
    <property type="match status" value="1"/>
</dbReference>
<dbReference type="GO" id="GO:0005829">
    <property type="term" value="C:cytosol"/>
    <property type="evidence" value="ECO:0007669"/>
    <property type="project" value="TreeGrafter"/>
</dbReference>
<dbReference type="InterPro" id="IPR029055">
    <property type="entry name" value="Ntn_hydrolases_N"/>
</dbReference>
<keyword evidence="5 10" id="KW-0067">ATP-binding</keyword>
<sequence>MCGIITICNYSKHLLDYDEKIMTMTKLLQKRGPDHMGYFMTPHCLMGHTRLAIIDLKNGQQPLLYTHHERTYRMTYNGEIYNMTEIKNHLIELGYTFQTMSDSEVVLAAYIEYQEHCLDLFEGIFAFVIDDGEKLFAARDPLGVKPLYYTLHEGTLVIASEIKSLLSYLGQAIVDEKGVKELLGLGPSLTPGQTVYKNIYSLRPGYYLYFQKELHIQCYWKLHDQSHDENLPETIQHVRHLVIESVQHQLLSDVPLSTMLSGGLDSSIITAITSQYVRPLSTYSVTYEDQEQYFHAYDYQTTMDDDYIHQMVTRYTPHHHNIILKQTDLIDALKEALIARDMPGMADIDASFLLFSKEIAKEHKVTLSGECADEIFGGYPWFYKEELYNQPYFPWIRDLDQRLSMFNEKVQKLNLKDYIIQRYQESLQEIHTDNRKKQLIYLNTQWFMQTLLTRADSQTMRASLEVRVPFASTKILQYLYNMPEDYMFFQGEEKGILRQAFHDFLPEDILHRKKNPYPKTYSPLYAQLIENKLKESLKDPSNLLFQFFDYQKLNGFIQSHGQSLTAPWFGQLMMGPQLMAYFYQIYLWGKIYHIQLEF</sequence>
<protein>
    <recommendedName>
        <fullName evidence="3">asparagine synthase (glutamine-hydrolyzing)</fullName>
        <ecNumber evidence="3">6.3.5.4</ecNumber>
    </recommendedName>
</protein>
<proteinExistence type="inferred from homology"/>
<organism evidence="13 14">
    <name type="scientific">Massilimicrobiota timonensis</name>
    <dbReference type="NCBI Taxonomy" id="1776392"/>
    <lineage>
        <taxon>Bacteria</taxon>
        <taxon>Bacillati</taxon>
        <taxon>Bacillota</taxon>
        <taxon>Erysipelotrichia</taxon>
        <taxon>Erysipelotrichales</taxon>
        <taxon>Erysipelotrichaceae</taxon>
        <taxon>Massilimicrobiota</taxon>
    </lineage>
</organism>
<evidence type="ECO:0000256" key="7">
    <source>
        <dbReference type="ARBA" id="ARBA00022962"/>
    </source>
</evidence>
<feature type="active site" description="For GATase activity" evidence="9">
    <location>
        <position position="2"/>
    </location>
</feature>
<dbReference type="GO" id="GO:0005524">
    <property type="term" value="F:ATP binding"/>
    <property type="evidence" value="ECO:0007669"/>
    <property type="project" value="UniProtKB-KW"/>
</dbReference>
<dbReference type="InterPro" id="IPR033738">
    <property type="entry name" value="AsnB_N"/>
</dbReference>
<dbReference type="CDD" id="cd00712">
    <property type="entry name" value="AsnB"/>
    <property type="match status" value="1"/>
</dbReference>
<dbReference type="SUPFAM" id="SSF52402">
    <property type="entry name" value="Adenine nucleotide alpha hydrolases-like"/>
    <property type="match status" value="1"/>
</dbReference>
<evidence type="ECO:0000256" key="10">
    <source>
        <dbReference type="PIRSR" id="PIRSR001589-2"/>
    </source>
</evidence>
<evidence type="ECO:0000313" key="14">
    <source>
        <dbReference type="Proteomes" id="UP000195305"/>
    </source>
</evidence>
<evidence type="ECO:0000256" key="3">
    <source>
        <dbReference type="ARBA" id="ARBA00012737"/>
    </source>
</evidence>
<dbReference type="InterPro" id="IPR006426">
    <property type="entry name" value="Asn_synth_AEB"/>
</dbReference>
<dbReference type="Pfam" id="PF00733">
    <property type="entry name" value="Asn_synthase"/>
    <property type="match status" value="1"/>
</dbReference>
<evidence type="ECO:0000256" key="8">
    <source>
        <dbReference type="ARBA" id="ARBA00048741"/>
    </source>
</evidence>
<dbReference type="InterPro" id="IPR051786">
    <property type="entry name" value="ASN_synthetase/amidase"/>
</dbReference>
<evidence type="ECO:0000256" key="1">
    <source>
        <dbReference type="ARBA" id="ARBA00005187"/>
    </source>
</evidence>
<evidence type="ECO:0000259" key="12">
    <source>
        <dbReference type="PROSITE" id="PS51278"/>
    </source>
</evidence>
<evidence type="ECO:0000256" key="11">
    <source>
        <dbReference type="PIRSR" id="PIRSR001589-3"/>
    </source>
</evidence>
<keyword evidence="7 9" id="KW-0315">Glutamine amidotransferase</keyword>
<evidence type="ECO:0000256" key="9">
    <source>
        <dbReference type="PIRSR" id="PIRSR001589-1"/>
    </source>
</evidence>
<reference evidence="13 14" key="1">
    <citation type="journal article" date="2018" name="BMC Genomics">
        <title>Whole genome sequencing and function prediction of 133 gut anaerobes isolated from chicken caecum in pure cultures.</title>
        <authorList>
            <person name="Medvecky M."/>
            <person name="Cejkova D."/>
            <person name="Polansky O."/>
            <person name="Karasova D."/>
            <person name="Kubasova T."/>
            <person name="Cizek A."/>
            <person name="Rychlik I."/>
        </authorList>
    </citation>
    <scope>NUCLEOTIDE SEQUENCE [LARGE SCALE GENOMIC DNA]</scope>
    <source>
        <strain evidence="13 14">An13</strain>
    </source>
</reference>
<dbReference type="PANTHER" id="PTHR43284:SF1">
    <property type="entry name" value="ASPARAGINE SYNTHETASE"/>
    <property type="match status" value="1"/>
</dbReference>
<dbReference type="InterPro" id="IPR017932">
    <property type="entry name" value="GATase_2_dom"/>
</dbReference>
<keyword evidence="6 9" id="KW-0061">Asparagine biosynthesis</keyword>
<dbReference type="Gene3D" id="3.40.50.620">
    <property type="entry name" value="HUPs"/>
    <property type="match status" value="1"/>
</dbReference>
<accession>A0A1Y4SY48</accession>
<dbReference type="Pfam" id="PF13537">
    <property type="entry name" value="GATase_7"/>
    <property type="match status" value="1"/>
</dbReference>
<comment type="pathway">
    <text evidence="1">Amino-acid biosynthesis; L-asparagine biosynthesis; L-asparagine from L-aspartate (L-Gln route): step 1/1.</text>
</comment>
<dbReference type="PIRSF" id="PIRSF001589">
    <property type="entry name" value="Asn_synthetase_glu-h"/>
    <property type="match status" value="1"/>
</dbReference>
<feature type="site" description="Important for beta-aspartyl-AMP intermediate formation" evidence="11">
    <location>
        <position position="370"/>
    </location>
</feature>
<feature type="domain" description="Glutamine amidotransferase type-2" evidence="12">
    <location>
        <begin position="2"/>
        <end position="213"/>
    </location>
</feature>
<comment type="similarity">
    <text evidence="2">Belongs to the asparagine synthetase family.</text>
</comment>
<comment type="caution">
    <text evidence="13">The sequence shown here is derived from an EMBL/GenBank/DDBJ whole genome shotgun (WGS) entry which is preliminary data.</text>
</comment>
<dbReference type="GO" id="GO:0006529">
    <property type="term" value="P:asparagine biosynthetic process"/>
    <property type="evidence" value="ECO:0007669"/>
    <property type="project" value="UniProtKB-KW"/>
</dbReference>
<evidence type="ECO:0000256" key="2">
    <source>
        <dbReference type="ARBA" id="ARBA00005752"/>
    </source>
</evidence>
<dbReference type="InterPro" id="IPR014729">
    <property type="entry name" value="Rossmann-like_a/b/a_fold"/>
</dbReference>
<dbReference type="SUPFAM" id="SSF56235">
    <property type="entry name" value="N-terminal nucleophile aminohydrolases (Ntn hydrolases)"/>
    <property type="match status" value="1"/>
</dbReference>
<evidence type="ECO:0000256" key="6">
    <source>
        <dbReference type="ARBA" id="ARBA00022888"/>
    </source>
</evidence>
<gene>
    <name evidence="13" type="ORF">B5E75_08615</name>
</gene>
<dbReference type="AlphaFoldDB" id="A0A1Y4SY48"/>
<keyword evidence="14" id="KW-1185">Reference proteome</keyword>
<dbReference type="GO" id="GO:0004066">
    <property type="term" value="F:asparagine synthase (glutamine-hydrolyzing) activity"/>
    <property type="evidence" value="ECO:0007669"/>
    <property type="project" value="UniProtKB-EC"/>
</dbReference>
<dbReference type="InterPro" id="IPR001962">
    <property type="entry name" value="Asn_synthase"/>
</dbReference>
<dbReference type="EMBL" id="NFLJ01000023">
    <property type="protein sequence ID" value="OUQ33872.1"/>
    <property type="molecule type" value="Genomic_DNA"/>
</dbReference>
<dbReference type="EC" id="6.3.5.4" evidence="3"/>
<keyword evidence="9" id="KW-0028">Amino-acid biosynthesis</keyword>
<dbReference type="OrthoDB" id="9763290at2"/>
<evidence type="ECO:0000313" key="13">
    <source>
        <dbReference type="EMBL" id="OUQ33872.1"/>
    </source>
</evidence>